<dbReference type="AlphaFoldDB" id="A0A8K0FXT2"/>
<feature type="domain" description="D-isomer specific 2-hydroxyacid dehydrogenase NAD-binding" evidence="5">
    <location>
        <begin position="108"/>
        <end position="284"/>
    </location>
</feature>
<dbReference type="InterPro" id="IPR029753">
    <property type="entry name" value="D-isomer_DH_CS"/>
</dbReference>
<comment type="similarity">
    <text evidence="3">Belongs to the D-isomer specific 2-hydroxyacid dehydrogenase family.</text>
</comment>
<dbReference type="GO" id="GO:0005829">
    <property type="term" value="C:cytosol"/>
    <property type="evidence" value="ECO:0007669"/>
    <property type="project" value="TreeGrafter"/>
</dbReference>
<protein>
    <recommendedName>
        <fullName evidence="2">Glyoxylate reductase/hydroxypyruvate reductase</fullName>
    </recommendedName>
</protein>
<dbReference type="InterPro" id="IPR006139">
    <property type="entry name" value="D-isomer_2_OHA_DH_cat_dom"/>
</dbReference>
<reference evidence="6" key="1">
    <citation type="submission" date="2019-08" db="EMBL/GenBank/DDBJ databases">
        <title>The genome of the North American firefly Photinus pyralis.</title>
        <authorList>
            <consortium name="Photinus pyralis genome working group"/>
            <person name="Fallon T.R."/>
            <person name="Sander Lower S.E."/>
            <person name="Weng J.-K."/>
        </authorList>
    </citation>
    <scope>NUCLEOTIDE SEQUENCE</scope>
    <source>
        <strain evidence="6">TRF0915ILg1</strain>
        <tissue evidence="6">Whole body</tissue>
    </source>
</reference>
<dbReference type="Pfam" id="PF02826">
    <property type="entry name" value="2-Hacid_dh_C"/>
    <property type="match status" value="1"/>
</dbReference>
<dbReference type="InterPro" id="IPR050223">
    <property type="entry name" value="D-isomer_2-hydroxyacid_DH"/>
</dbReference>
<gene>
    <name evidence="6" type="ORF">ILUMI_25610</name>
</gene>
<dbReference type="GO" id="GO:0008465">
    <property type="term" value="F:hydroxypyruvate reductase (NADH) activity"/>
    <property type="evidence" value="ECO:0007669"/>
    <property type="project" value="TreeGrafter"/>
</dbReference>
<dbReference type="PROSITE" id="PS00671">
    <property type="entry name" value="D_2_HYDROXYACID_DH_3"/>
    <property type="match status" value="1"/>
</dbReference>
<evidence type="ECO:0000313" key="6">
    <source>
        <dbReference type="EMBL" id="KAF2880572.1"/>
    </source>
</evidence>
<evidence type="ECO:0000313" key="7">
    <source>
        <dbReference type="Proteomes" id="UP000801492"/>
    </source>
</evidence>
<dbReference type="FunFam" id="3.40.50.720:FF:000026">
    <property type="entry name" value="Glyoxylate/hydroxypyruvate reductase B"/>
    <property type="match status" value="1"/>
</dbReference>
<dbReference type="InterPro" id="IPR036291">
    <property type="entry name" value="NAD(P)-bd_dom_sf"/>
</dbReference>
<evidence type="ECO:0000256" key="2">
    <source>
        <dbReference type="ARBA" id="ARBA00073306"/>
    </source>
</evidence>
<evidence type="ECO:0000256" key="1">
    <source>
        <dbReference type="ARBA" id="ARBA00023002"/>
    </source>
</evidence>
<evidence type="ECO:0000259" key="4">
    <source>
        <dbReference type="Pfam" id="PF00389"/>
    </source>
</evidence>
<comment type="caution">
    <text evidence="6">The sequence shown here is derived from an EMBL/GenBank/DDBJ whole genome shotgun (WGS) entry which is preliminary data.</text>
</comment>
<keyword evidence="1 3" id="KW-0560">Oxidoreductase</keyword>
<sequence>MKVVVTCSDVPESAVTILKDSNLEVVINEDNTREALLKALPGAHAVYLASKITIDEEILKAAGSNLKIVGCMSSGVDHVNKELLKRHKIQLSNTSGIPNSAVADIAILLCLAASRRLHEGRLHIENGTWIYGNQWMLGQDINQSVVGIVGLGGIGQCIAKKLKAFNVKQILYCGHKEKDEAKLLEAEFVSFDRVLCQSDFVIVSCPLTAETAELFNSVSFNKMKKTAVFVNVARGGIVNQLDLFDALRKNIIFAAGLDVTDPEPLPKDHELLKLPNCVMIPHLGSATLATRTTMAELTARDIIAGLKGESLISPVI</sequence>
<name>A0A8K0FXT2_IGNLU</name>
<dbReference type="SUPFAM" id="SSF51735">
    <property type="entry name" value="NAD(P)-binding Rossmann-fold domains"/>
    <property type="match status" value="1"/>
</dbReference>
<dbReference type="GO" id="GO:0051287">
    <property type="term" value="F:NAD binding"/>
    <property type="evidence" value="ECO:0007669"/>
    <property type="project" value="InterPro"/>
</dbReference>
<dbReference type="Pfam" id="PF00389">
    <property type="entry name" value="2-Hacid_dh"/>
    <property type="match status" value="1"/>
</dbReference>
<dbReference type="InterPro" id="IPR006140">
    <property type="entry name" value="D-isomer_DH_NAD-bd"/>
</dbReference>
<dbReference type="OrthoDB" id="298012at2759"/>
<feature type="domain" description="D-isomer specific 2-hydroxyacid dehydrogenase catalytic" evidence="4">
    <location>
        <begin position="5"/>
        <end position="315"/>
    </location>
</feature>
<organism evidence="6 7">
    <name type="scientific">Ignelater luminosus</name>
    <name type="common">Cucubano</name>
    <name type="synonym">Pyrophorus luminosus</name>
    <dbReference type="NCBI Taxonomy" id="2038154"/>
    <lineage>
        <taxon>Eukaryota</taxon>
        <taxon>Metazoa</taxon>
        <taxon>Ecdysozoa</taxon>
        <taxon>Arthropoda</taxon>
        <taxon>Hexapoda</taxon>
        <taxon>Insecta</taxon>
        <taxon>Pterygota</taxon>
        <taxon>Neoptera</taxon>
        <taxon>Endopterygota</taxon>
        <taxon>Coleoptera</taxon>
        <taxon>Polyphaga</taxon>
        <taxon>Elateriformia</taxon>
        <taxon>Elateroidea</taxon>
        <taxon>Elateridae</taxon>
        <taxon>Agrypninae</taxon>
        <taxon>Pyrophorini</taxon>
        <taxon>Ignelater</taxon>
    </lineage>
</organism>
<dbReference type="SUPFAM" id="SSF52283">
    <property type="entry name" value="Formate/glycerate dehydrogenase catalytic domain-like"/>
    <property type="match status" value="1"/>
</dbReference>
<dbReference type="GO" id="GO:0030267">
    <property type="term" value="F:glyoxylate reductase (NADPH) activity"/>
    <property type="evidence" value="ECO:0007669"/>
    <property type="project" value="TreeGrafter"/>
</dbReference>
<dbReference type="PANTHER" id="PTHR10996:SF119">
    <property type="entry name" value="FI03731P-RELATED"/>
    <property type="match status" value="1"/>
</dbReference>
<accession>A0A8K0FXT2</accession>
<dbReference type="EMBL" id="VTPC01090951">
    <property type="protein sequence ID" value="KAF2880572.1"/>
    <property type="molecule type" value="Genomic_DNA"/>
</dbReference>
<keyword evidence="7" id="KW-1185">Reference proteome</keyword>
<evidence type="ECO:0000256" key="3">
    <source>
        <dbReference type="RuleBase" id="RU003719"/>
    </source>
</evidence>
<dbReference type="Proteomes" id="UP000801492">
    <property type="component" value="Unassembled WGS sequence"/>
</dbReference>
<dbReference type="PANTHER" id="PTHR10996">
    <property type="entry name" value="2-HYDROXYACID DEHYDROGENASE-RELATED"/>
    <property type="match status" value="1"/>
</dbReference>
<evidence type="ECO:0000259" key="5">
    <source>
        <dbReference type="Pfam" id="PF02826"/>
    </source>
</evidence>
<proteinExistence type="inferred from homology"/>
<dbReference type="Gene3D" id="3.40.50.720">
    <property type="entry name" value="NAD(P)-binding Rossmann-like Domain"/>
    <property type="match status" value="2"/>
</dbReference>